<dbReference type="Proteomes" id="UP000291832">
    <property type="component" value="Unassembled WGS sequence"/>
</dbReference>
<dbReference type="EMBL" id="SHKI01000006">
    <property type="protein sequence ID" value="RZT62698.1"/>
    <property type="molecule type" value="Genomic_DNA"/>
</dbReference>
<feature type="region of interest" description="Disordered" evidence="1">
    <location>
        <begin position="120"/>
        <end position="144"/>
    </location>
</feature>
<proteinExistence type="predicted"/>
<evidence type="ECO:0000256" key="1">
    <source>
        <dbReference type="SAM" id="MobiDB-lite"/>
    </source>
</evidence>
<accession>A0A4Q7TSK0</accession>
<evidence type="ECO:0000313" key="3">
    <source>
        <dbReference type="Proteomes" id="UP000291832"/>
    </source>
</evidence>
<gene>
    <name evidence="2" type="ORF">EV139_2398</name>
</gene>
<dbReference type="AlphaFoldDB" id="A0A4Q7TSK0"/>
<name>A0A4Q7TSK0_9MICO</name>
<comment type="caution">
    <text evidence="2">The sequence shown here is derived from an EMBL/GenBank/DDBJ whole genome shotgun (WGS) entry which is preliminary data.</text>
</comment>
<organism evidence="2 3">
    <name type="scientific">Leucobacter luti</name>
    <dbReference type="NCBI Taxonomy" id="340320"/>
    <lineage>
        <taxon>Bacteria</taxon>
        <taxon>Bacillati</taxon>
        <taxon>Actinomycetota</taxon>
        <taxon>Actinomycetes</taxon>
        <taxon>Micrococcales</taxon>
        <taxon>Microbacteriaceae</taxon>
        <taxon>Leucobacter</taxon>
    </lineage>
</organism>
<sequence length="144" mass="17116">MYEHSSWGRRRFGEADWRRISHDYPRSPAWRSRKIQWVQDELTWYFRTPIRCMGGCQQDWSLLTDELHLCSYERLGAELHEDILPLCRGCHTDLHLVMERDVRLRLLDLRDASLTALGMIQGQQKRRTRRPGAVPRTGDTRSSH</sequence>
<evidence type="ECO:0000313" key="2">
    <source>
        <dbReference type="EMBL" id="RZT62698.1"/>
    </source>
</evidence>
<keyword evidence="3" id="KW-1185">Reference proteome</keyword>
<protein>
    <submittedName>
        <fullName evidence="2">Uncharacterized protein</fullName>
    </submittedName>
</protein>
<reference evidence="2 3" key="1">
    <citation type="journal article" date="2015" name="Stand. Genomic Sci.">
        <title>Genomic Encyclopedia of Bacterial and Archaeal Type Strains, Phase III: the genomes of soil and plant-associated and newly described type strains.</title>
        <authorList>
            <person name="Whitman W.B."/>
            <person name="Woyke T."/>
            <person name="Klenk H.P."/>
            <person name="Zhou Y."/>
            <person name="Lilburn T.G."/>
            <person name="Beck B.J."/>
            <person name="De Vos P."/>
            <person name="Vandamme P."/>
            <person name="Eisen J.A."/>
            <person name="Garrity G."/>
            <person name="Hugenholtz P."/>
            <person name="Kyrpides N.C."/>
        </authorList>
    </citation>
    <scope>NUCLEOTIDE SEQUENCE [LARGE SCALE GENOMIC DNA]</scope>
    <source>
        <strain evidence="2 3">RF6</strain>
    </source>
</reference>